<dbReference type="EMBL" id="FOCM01000018">
    <property type="protein sequence ID" value="SEO17089.1"/>
    <property type="molecule type" value="Genomic_DNA"/>
</dbReference>
<protein>
    <recommendedName>
        <fullName evidence="3">TnsA endonuclease N terminal</fullName>
    </recommendedName>
</protein>
<dbReference type="Proteomes" id="UP000199372">
    <property type="component" value="Unassembled WGS sequence"/>
</dbReference>
<keyword evidence="2" id="KW-1185">Reference proteome</keyword>
<evidence type="ECO:0000313" key="1">
    <source>
        <dbReference type="EMBL" id="SEO17089.1"/>
    </source>
</evidence>
<gene>
    <name evidence="1" type="ORF">SAMN04488011_1187</name>
</gene>
<accession>A0A1H8MIE2</accession>
<proteinExistence type="predicted"/>
<dbReference type="AlphaFoldDB" id="A0A1H8MIE2"/>
<sequence>MQLESRLEASGAIVMGLDPRVRSLRPQPMTFDLATGRNYHSVDALQQAERLYGFRAVKYTPDFEVCLGNSKVLVEVKHRELITLNPKILSYPEILARYGYRLIIIDDVFLGETYVQNLRLLNTARCTRAPAKSDSEMVAFCGAGKPYGDFKAAGFNEASLLRAIAAGLLTCDVRSARINHDTLIFATGDTSAHLKELPLVCR</sequence>
<name>A0A1H8MIE2_9RHOB</name>
<evidence type="ECO:0000313" key="2">
    <source>
        <dbReference type="Proteomes" id="UP000199372"/>
    </source>
</evidence>
<reference evidence="2" key="1">
    <citation type="submission" date="2016-10" db="EMBL/GenBank/DDBJ databases">
        <authorList>
            <person name="Varghese N."/>
            <person name="Submissions S."/>
        </authorList>
    </citation>
    <scope>NUCLEOTIDE SEQUENCE [LARGE SCALE GENOMIC DNA]</scope>
    <source>
        <strain evidence="2">DSM 26893</strain>
    </source>
</reference>
<evidence type="ECO:0008006" key="3">
    <source>
        <dbReference type="Google" id="ProtNLM"/>
    </source>
</evidence>
<organism evidence="1 2">
    <name type="scientific">Palleronia pelagia</name>
    <dbReference type="NCBI Taxonomy" id="387096"/>
    <lineage>
        <taxon>Bacteria</taxon>
        <taxon>Pseudomonadati</taxon>
        <taxon>Pseudomonadota</taxon>
        <taxon>Alphaproteobacteria</taxon>
        <taxon>Rhodobacterales</taxon>
        <taxon>Roseobacteraceae</taxon>
        <taxon>Palleronia</taxon>
    </lineage>
</organism>